<dbReference type="Proteomes" id="UP000191133">
    <property type="component" value="Unassembled WGS sequence"/>
</dbReference>
<evidence type="ECO:0000313" key="2">
    <source>
        <dbReference type="Proteomes" id="UP000191133"/>
    </source>
</evidence>
<proteinExistence type="predicted"/>
<accession>A0A1W1H3V9</accession>
<gene>
    <name evidence="1" type="ORF">SAMN04488690_3923</name>
</gene>
<evidence type="ECO:0000313" key="1">
    <source>
        <dbReference type="EMBL" id="SLM26164.1"/>
    </source>
</evidence>
<name>A0A1W1H3V9_9GAMM</name>
<organism evidence="1 2">
    <name type="scientific">Stenotrophomonas indicatrix</name>
    <dbReference type="NCBI Taxonomy" id="2045451"/>
    <lineage>
        <taxon>Bacteria</taxon>
        <taxon>Pseudomonadati</taxon>
        <taxon>Pseudomonadota</taxon>
        <taxon>Gammaproteobacteria</taxon>
        <taxon>Lysobacterales</taxon>
        <taxon>Lysobacteraceae</taxon>
        <taxon>Stenotrophomonas</taxon>
    </lineage>
</organism>
<sequence length="82" mass="8551">MRVESRDDVVTRLHRIFLSAGIGSAKQVEAVRALGRAGGPEAARLIGQIYQDAFSGSAIQMACIAALGEAARTCPPVLPGTE</sequence>
<reference evidence="2" key="1">
    <citation type="submission" date="2016-10" db="EMBL/GenBank/DDBJ databases">
        <authorList>
            <person name="Varghese N."/>
        </authorList>
    </citation>
    <scope>NUCLEOTIDE SEQUENCE [LARGE SCALE GENOMIC DNA]</scope>
    <source>
        <strain evidence="2">92MFCol6.1</strain>
    </source>
</reference>
<dbReference type="RefSeq" id="WP_032951630.1">
    <property type="nucleotide sequence ID" value="NZ_CBXW010000002.1"/>
</dbReference>
<dbReference type="EMBL" id="FWEU01000006">
    <property type="protein sequence ID" value="SLM26164.1"/>
    <property type="molecule type" value="Genomic_DNA"/>
</dbReference>
<dbReference type="AlphaFoldDB" id="A0A1W1H3V9"/>
<dbReference type="GeneID" id="64105919"/>
<protein>
    <submittedName>
        <fullName evidence="1">Uncharacterized protein</fullName>
    </submittedName>
</protein>